<name>A0A5M3XJQ1_9ACTN</name>
<gene>
    <name evidence="2" type="ORF">Aple_032750</name>
</gene>
<organism evidence="2 3">
    <name type="scientific">Acrocarpospora pleiomorpha</name>
    <dbReference type="NCBI Taxonomy" id="90975"/>
    <lineage>
        <taxon>Bacteria</taxon>
        <taxon>Bacillati</taxon>
        <taxon>Actinomycetota</taxon>
        <taxon>Actinomycetes</taxon>
        <taxon>Streptosporangiales</taxon>
        <taxon>Streptosporangiaceae</taxon>
        <taxon>Acrocarpospora</taxon>
    </lineage>
</organism>
<comment type="caution">
    <text evidence="2">The sequence shown here is derived from an EMBL/GenBank/DDBJ whole genome shotgun (WGS) entry which is preliminary data.</text>
</comment>
<dbReference type="EMBL" id="BLAF01000016">
    <property type="protein sequence ID" value="GES20379.1"/>
    <property type="molecule type" value="Genomic_DNA"/>
</dbReference>
<proteinExistence type="predicted"/>
<feature type="transmembrane region" description="Helical" evidence="1">
    <location>
        <begin position="16"/>
        <end position="34"/>
    </location>
</feature>
<dbReference type="AlphaFoldDB" id="A0A5M3XJQ1"/>
<dbReference type="RefSeq" id="WP_155345421.1">
    <property type="nucleotide sequence ID" value="NZ_BAAAHM010000021.1"/>
</dbReference>
<keyword evidence="1" id="KW-0812">Transmembrane</keyword>
<keyword evidence="1" id="KW-0472">Membrane</keyword>
<keyword evidence="1" id="KW-1133">Transmembrane helix</keyword>
<protein>
    <submittedName>
        <fullName evidence="2">Uncharacterized protein</fullName>
    </submittedName>
</protein>
<reference evidence="2 3" key="1">
    <citation type="submission" date="2019-10" db="EMBL/GenBank/DDBJ databases">
        <title>Whole genome shotgun sequence of Acrocarpospora pleiomorpha NBRC 16267.</title>
        <authorList>
            <person name="Ichikawa N."/>
            <person name="Kimura A."/>
            <person name="Kitahashi Y."/>
            <person name="Komaki H."/>
            <person name="Oguchi A."/>
        </authorList>
    </citation>
    <scope>NUCLEOTIDE SEQUENCE [LARGE SCALE GENOMIC DNA]</scope>
    <source>
        <strain evidence="2 3">NBRC 16267</strain>
    </source>
</reference>
<evidence type="ECO:0000256" key="1">
    <source>
        <dbReference type="SAM" id="Phobius"/>
    </source>
</evidence>
<accession>A0A5M3XJQ1</accession>
<evidence type="ECO:0000313" key="3">
    <source>
        <dbReference type="Proteomes" id="UP000377595"/>
    </source>
</evidence>
<evidence type="ECO:0000313" key="2">
    <source>
        <dbReference type="EMBL" id="GES20379.1"/>
    </source>
</evidence>
<sequence length="51" mass="5281">MVRENAVGVTLNPWPVIAPAALVVLLAVAFSIVIDRLAARTGTGLPEVVTV</sequence>
<dbReference type="Proteomes" id="UP000377595">
    <property type="component" value="Unassembled WGS sequence"/>
</dbReference>
<keyword evidence="3" id="KW-1185">Reference proteome</keyword>